<proteinExistence type="predicted"/>
<name>A0A8R1E364_CAEJA</name>
<reference evidence="1" key="2">
    <citation type="submission" date="2022-06" db="UniProtKB">
        <authorList>
            <consortium name="EnsemblMetazoa"/>
        </authorList>
    </citation>
    <scope>IDENTIFICATION</scope>
    <source>
        <strain evidence="1">DF5081</strain>
    </source>
</reference>
<organism evidence="1 2">
    <name type="scientific">Caenorhabditis japonica</name>
    <dbReference type="NCBI Taxonomy" id="281687"/>
    <lineage>
        <taxon>Eukaryota</taxon>
        <taxon>Metazoa</taxon>
        <taxon>Ecdysozoa</taxon>
        <taxon>Nematoda</taxon>
        <taxon>Chromadorea</taxon>
        <taxon>Rhabditida</taxon>
        <taxon>Rhabditina</taxon>
        <taxon>Rhabditomorpha</taxon>
        <taxon>Rhabditoidea</taxon>
        <taxon>Rhabditidae</taxon>
        <taxon>Peloderinae</taxon>
        <taxon>Caenorhabditis</taxon>
    </lineage>
</organism>
<dbReference type="AlphaFoldDB" id="A0A8R1E364"/>
<evidence type="ECO:0000313" key="2">
    <source>
        <dbReference type="Proteomes" id="UP000005237"/>
    </source>
</evidence>
<accession>A0A8R1E364</accession>
<dbReference type="Proteomes" id="UP000005237">
    <property type="component" value="Unassembled WGS sequence"/>
</dbReference>
<reference evidence="2" key="1">
    <citation type="submission" date="2010-08" db="EMBL/GenBank/DDBJ databases">
        <authorList>
            <consortium name="Caenorhabditis japonica Sequencing Consortium"/>
            <person name="Wilson R.K."/>
        </authorList>
    </citation>
    <scope>NUCLEOTIDE SEQUENCE [LARGE SCALE GENOMIC DNA]</scope>
    <source>
        <strain evidence="2">DF5081</strain>
    </source>
</reference>
<sequence>MDMTDGSLIRQFAKQNVIVFPLFDHKMSKTFIGKRAPQFKTQAVVDGDVLQRESTWSDVSTCFEMSRLSNWLC</sequence>
<evidence type="ECO:0000313" key="1">
    <source>
        <dbReference type="EnsemblMetazoa" id="CJA19855.1"/>
    </source>
</evidence>
<protein>
    <submittedName>
        <fullName evidence="1">Uncharacterized protein</fullName>
    </submittedName>
</protein>
<keyword evidence="2" id="KW-1185">Reference proteome</keyword>
<dbReference type="EnsemblMetazoa" id="CJA19855.1">
    <property type="protein sequence ID" value="CJA19855.1"/>
    <property type="gene ID" value="WBGene00175426"/>
</dbReference>